<protein>
    <recommendedName>
        <fullName evidence="2">tRNA pseudouridine(55) synthase</fullName>
        <ecNumber evidence="2">5.4.99.25</ecNumber>
    </recommendedName>
</protein>
<evidence type="ECO:0000259" key="7">
    <source>
        <dbReference type="Pfam" id="PF21238"/>
    </source>
</evidence>
<proteinExistence type="inferred from homology"/>
<evidence type="ECO:0000256" key="5">
    <source>
        <dbReference type="SAM" id="MobiDB-lite"/>
    </source>
</evidence>
<dbReference type="InterPro" id="IPR039894">
    <property type="entry name" value="Pus10-like"/>
</dbReference>
<keyword evidence="10" id="KW-1185">Reference proteome</keyword>
<comment type="similarity">
    <text evidence="1">Belongs to the pseudouridine synthase Pus10 family.</text>
</comment>
<organism evidence="8">
    <name type="scientific">Guillardia theta (strain CCMP2712)</name>
    <name type="common">Cryptophyte</name>
    <dbReference type="NCBI Taxonomy" id="905079"/>
    <lineage>
        <taxon>Eukaryota</taxon>
        <taxon>Cryptophyceae</taxon>
        <taxon>Pyrenomonadales</taxon>
        <taxon>Geminigeraceae</taxon>
        <taxon>Guillardia</taxon>
    </lineage>
</organism>
<dbReference type="PaxDb" id="55529-EKX52957"/>
<dbReference type="OMA" id="LVISCQR"/>
<dbReference type="Proteomes" id="UP000011087">
    <property type="component" value="Unassembled WGS sequence"/>
</dbReference>
<dbReference type="EnsemblProtists" id="EKX52957">
    <property type="protein sequence ID" value="EKX52957"/>
    <property type="gene ID" value="GUITHDRAFT_101409"/>
</dbReference>
<dbReference type="HOGENOM" id="CLU_028780_2_0_1"/>
<gene>
    <name evidence="8" type="ORF">GUITHDRAFT_101409</name>
</gene>
<dbReference type="InterPro" id="IPR048741">
    <property type="entry name" value="Pus10-like_C"/>
</dbReference>
<reference evidence="8 10" key="1">
    <citation type="journal article" date="2012" name="Nature">
        <title>Algal genomes reveal evolutionary mosaicism and the fate of nucleomorphs.</title>
        <authorList>
            <consortium name="DOE Joint Genome Institute"/>
            <person name="Curtis B.A."/>
            <person name="Tanifuji G."/>
            <person name="Burki F."/>
            <person name="Gruber A."/>
            <person name="Irimia M."/>
            <person name="Maruyama S."/>
            <person name="Arias M.C."/>
            <person name="Ball S.G."/>
            <person name="Gile G.H."/>
            <person name="Hirakawa Y."/>
            <person name="Hopkins J.F."/>
            <person name="Kuo A."/>
            <person name="Rensing S.A."/>
            <person name="Schmutz J."/>
            <person name="Symeonidi A."/>
            <person name="Elias M."/>
            <person name="Eveleigh R.J."/>
            <person name="Herman E.K."/>
            <person name="Klute M.J."/>
            <person name="Nakayama T."/>
            <person name="Obornik M."/>
            <person name="Reyes-Prieto A."/>
            <person name="Armbrust E.V."/>
            <person name="Aves S.J."/>
            <person name="Beiko R.G."/>
            <person name="Coutinho P."/>
            <person name="Dacks J.B."/>
            <person name="Durnford D.G."/>
            <person name="Fast N.M."/>
            <person name="Green B.R."/>
            <person name="Grisdale C.J."/>
            <person name="Hempel F."/>
            <person name="Henrissat B."/>
            <person name="Hoppner M.P."/>
            <person name="Ishida K."/>
            <person name="Kim E."/>
            <person name="Koreny L."/>
            <person name="Kroth P.G."/>
            <person name="Liu Y."/>
            <person name="Malik S.B."/>
            <person name="Maier U.G."/>
            <person name="McRose D."/>
            <person name="Mock T."/>
            <person name="Neilson J.A."/>
            <person name="Onodera N.T."/>
            <person name="Poole A.M."/>
            <person name="Pritham E.J."/>
            <person name="Richards T.A."/>
            <person name="Rocap G."/>
            <person name="Roy S.W."/>
            <person name="Sarai C."/>
            <person name="Schaack S."/>
            <person name="Shirato S."/>
            <person name="Slamovits C.H."/>
            <person name="Spencer D.F."/>
            <person name="Suzuki S."/>
            <person name="Worden A.Z."/>
            <person name="Zauner S."/>
            <person name="Barry K."/>
            <person name="Bell C."/>
            <person name="Bharti A.K."/>
            <person name="Crow J.A."/>
            <person name="Grimwood J."/>
            <person name="Kramer R."/>
            <person name="Lindquist E."/>
            <person name="Lucas S."/>
            <person name="Salamov A."/>
            <person name="McFadden G.I."/>
            <person name="Lane C.E."/>
            <person name="Keeling P.J."/>
            <person name="Gray M.W."/>
            <person name="Grigoriev I.V."/>
            <person name="Archibald J.M."/>
        </authorList>
    </citation>
    <scope>NUCLEOTIDE SEQUENCE</scope>
    <source>
        <strain evidence="8 10">CCMP2712</strain>
    </source>
</reference>
<feature type="domain" description="Pus10-like C-terminal" evidence="7">
    <location>
        <begin position="379"/>
        <end position="512"/>
    </location>
</feature>
<evidence type="ECO:0000313" key="9">
    <source>
        <dbReference type="EnsemblProtists" id="EKX52957"/>
    </source>
</evidence>
<dbReference type="GO" id="GO:0160148">
    <property type="term" value="F:tRNA pseudouridine(55) synthase activity"/>
    <property type="evidence" value="ECO:0007669"/>
    <property type="project" value="UniProtKB-EC"/>
</dbReference>
<evidence type="ECO:0000256" key="3">
    <source>
        <dbReference type="ARBA" id="ARBA00022694"/>
    </source>
</evidence>
<reference evidence="10" key="2">
    <citation type="submission" date="2012-11" db="EMBL/GenBank/DDBJ databases">
        <authorList>
            <person name="Kuo A."/>
            <person name="Curtis B.A."/>
            <person name="Tanifuji G."/>
            <person name="Burki F."/>
            <person name="Gruber A."/>
            <person name="Irimia M."/>
            <person name="Maruyama S."/>
            <person name="Arias M.C."/>
            <person name="Ball S.G."/>
            <person name="Gile G.H."/>
            <person name="Hirakawa Y."/>
            <person name="Hopkins J.F."/>
            <person name="Rensing S.A."/>
            <person name="Schmutz J."/>
            <person name="Symeonidi A."/>
            <person name="Elias M."/>
            <person name="Eveleigh R.J."/>
            <person name="Herman E.K."/>
            <person name="Klute M.J."/>
            <person name="Nakayama T."/>
            <person name="Obornik M."/>
            <person name="Reyes-Prieto A."/>
            <person name="Armbrust E.V."/>
            <person name="Aves S.J."/>
            <person name="Beiko R.G."/>
            <person name="Coutinho P."/>
            <person name="Dacks J.B."/>
            <person name="Durnford D.G."/>
            <person name="Fast N.M."/>
            <person name="Green B.R."/>
            <person name="Grisdale C."/>
            <person name="Hempe F."/>
            <person name="Henrissat B."/>
            <person name="Hoppner M.P."/>
            <person name="Ishida K.-I."/>
            <person name="Kim E."/>
            <person name="Koreny L."/>
            <person name="Kroth P.G."/>
            <person name="Liu Y."/>
            <person name="Malik S.-B."/>
            <person name="Maier U.G."/>
            <person name="McRose D."/>
            <person name="Mock T."/>
            <person name="Neilson J.A."/>
            <person name="Onodera N.T."/>
            <person name="Poole A.M."/>
            <person name="Pritham E.J."/>
            <person name="Richards T.A."/>
            <person name="Rocap G."/>
            <person name="Roy S.W."/>
            <person name="Sarai C."/>
            <person name="Schaack S."/>
            <person name="Shirato S."/>
            <person name="Slamovits C.H."/>
            <person name="Spencer D.F."/>
            <person name="Suzuki S."/>
            <person name="Worden A.Z."/>
            <person name="Zauner S."/>
            <person name="Barry K."/>
            <person name="Bell C."/>
            <person name="Bharti A.K."/>
            <person name="Crow J.A."/>
            <person name="Grimwood J."/>
            <person name="Kramer R."/>
            <person name="Lindquist E."/>
            <person name="Lucas S."/>
            <person name="Salamov A."/>
            <person name="McFadden G.I."/>
            <person name="Lane C.E."/>
            <person name="Keeling P.J."/>
            <person name="Gray M.W."/>
            <person name="Grigoriev I.V."/>
            <person name="Archibald J.M."/>
        </authorList>
    </citation>
    <scope>NUCLEOTIDE SEQUENCE</scope>
    <source>
        <strain evidence="10">CCMP2712</strain>
    </source>
</reference>
<dbReference type="EC" id="5.4.99.25" evidence="2"/>
<dbReference type="OrthoDB" id="271937at2759"/>
<dbReference type="GO" id="GO:0003723">
    <property type="term" value="F:RNA binding"/>
    <property type="evidence" value="ECO:0007669"/>
    <property type="project" value="InterPro"/>
</dbReference>
<dbReference type="EMBL" id="JH992971">
    <property type="protein sequence ID" value="EKX52957.1"/>
    <property type="molecule type" value="Genomic_DNA"/>
</dbReference>
<dbReference type="PANTHER" id="PTHR21568">
    <property type="entry name" value="TRNA PSEUDOURIDINE SYNTHASE PUS10"/>
    <property type="match status" value="1"/>
</dbReference>
<dbReference type="KEGG" id="gtt:GUITHDRAFT_101409"/>
<feature type="domain" description="Pus10 N-terminal eukaryotes" evidence="6">
    <location>
        <begin position="114"/>
        <end position="294"/>
    </location>
</feature>
<evidence type="ECO:0000256" key="4">
    <source>
        <dbReference type="ARBA" id="ARBA00023235"/>
    </source>
</evidence>
<evidence type="ECO:0000256" key="2">
    <source>
        <dbReference type="ARBA" id="ARBA00012787"/>
    </source>
</evidence>
<dbReference type="InterPro" id="IPR020103">
    <property type="entry name" value="PsdUridine_synth_cat_dom_sf"/>
</dbReference>
<dbReference type="eggNOG" id="KOG2364">
    <property type="taxonomic scope" value="Eukaryota"/>
</dbReference>
<evidence type="ECO:0000256" key="1">
    <source>
        <dbReference type="ARBA" id="ARBA00009652"/>
    </source>
</evidence>
<feature type="domain" description="Pus10-like C-terminal" evidence="7">
    <location>
        <begin position="310"/>
        <end position="368"/>
    </location>
</feature>
<feature type="region of interest" description="Disordered" evidence="5">
    <location>
        <begin position="1"/>
        <end position="26"/>
    </location>
</feature>
<dbReference type="RefSeq" id="XP_005839937.1">
    <property type="nucleotide sequence ID" value="XM_005839880.1"/>
</dbReference>
<accession>L1JX72</accession>
<dbReference type="FunFam" id="3.30.70.3190:FF:000001">
    <property type="entry name" value="tRNA pseudouridine synthase Pus10"/>
    <property type="match status" value="1"/>
</dbReference>
<evidence type="ECO:0000259" key="6">
    <source>
        <dbReference type="Pfam" id="PF21237"/>
    </source>
</evidence>
<dbReference type="InterPro" id="IPR048742">
    <property type="entry name" value="Pus10_N_euk"/>
</dbReference>
<keyword evidence="3" id="KW-0819">tRNA processing</keyword>
<evidence type="ECO:0000313" key="8">
    <source>
        <dbReference type="EMBL" id="EKX52957.1"/>
    </source>
</evidence>
<dbReference type="Pfam" id="PF21238">
    <property type="entry name" value="Pus10_C"/>
    <property type="match status" value="2"/>
</dbReference>
<evidence type="ECO:0000313" key="10">
    <source>
        <dbReference type="Proteomes" id="UP000011087"/>
    </source>
</evidence>
<dbReference type="PANTHER" id="PTHR21568:SF0">
    <property type="entry name" value="TRNA PSEUDOURIDINE SYNTHASE PUS10"/>
    <property type="match status" value="1"/>
</dbReference>
<dbReference type="GeneID" id="17309785"/>
<dbReference type="Pfam" id="PF21237">
    <property type="entry name" value="Pus10_N_euk"/>
    <property type="match status" value="1"/>
</dbReference>
<reference evidence="9" key="3">
    <citation type="submission" date="2015-06" db="UniProtKB">
        <authorList>
            <consortium name="EnsemblProtists"/>
        </authorList>
    </citation>
    <scope>IDENTIFICATION</scope>
</reference>
<dbReference type="Gene3D" id="3.30.70.3190">
    <property type="match status" value="1"/>
</dbReference>
<sequence>MQEAAGADLEEEGGGRGGGEGGADEAMACKEEGGKGKPILSLPDDAKKLLSCMLSMTVKCCARCMLGMVKVRDPLIYALSQEEIASSIADSLDEEGRDRCMAETSALACRKGDCCVCMGLLQSDQGEISSQVKEALTTAGYDVDSPCTFMLSLSAPSSIFIRQYLYYYKALEGSGGALGVSCEQKWIELKEVYRLTYGRRIQQVLSWTIDQSSTDSCAGRVKVTMEYRHEESAGMKEVLLEGKSVKRTMRERRERGQRKGNLVEIENIIAVHNVLHGMTPAALLSKFSWPPAAISKEPELTVKVERESVYIGGCYCKYSRKVSQSPWNEAHGELQDSVQTLILKEIAPLYQPEETKFMGSGREDVDGRPVDFNFEKIQELVSNLRPVGRDYVDSIKSSGETKRKTYRALVWTSAPLPPSKLDVLNQMQELAVFQNTPIRVLHRRSLAERKRTVYRMSAERVNDRFFLLDLETEAGTYIKEFVHGDLGRTRPSVGGLLCCEADILQLDVVGVEL</sequence>
<dbReference type="Gene3D" id="3.30.70.2510">
    <property type="match status" value="1"/>
</dbReference>
<dbReference type="STRING" id="905079.L1JX72"/>
<dbReference type="GO" id="GO:0031119">
    <property type="term" value="P:tRNA pseudouridine synthesis"/>
    <property type="evidence" value="ECO:0007669"/>
    <property type="project" value="TreeGrafter"/>
</dbReference>
<dbReference type="SUPFAM" id="SSF55120">
    <property type="entry name" value="Pseudouridine synthase"/>
    <property type="match status" value="1"/>
</dbReference>
<dbReference type="AlphaFoldDB" id="L1JX72"/>
<name>L1JX72_GUITC</name>
<keyword evidence="4" id="KW-0413">Isomerase</keyword>